<dbReference type="InterPro" id="IPR012677">
    <property type="entry name" value="Nucleotide-bd_a/b_plait_sf"/>
</dbReference>
<accession>A0A316UGP4</accession>
<dbReference type="SUPFAM" id="SSF54928">
    <property type="entry name" value="RNA-binding domain, RBD"/>
    <property type="match status" value="1"/>
</dbReference>
<evidence type="ECO:0000313" key="6">
    <source>
        <dbReference type="EMBL" id="PWN23103.1"/>
    </source>
</evidence>
<feature type="compositionally biased region" description="Polar residues" evidence="4">
    <location>
        <begin position="78"/>
        <end position="99"/>
    </location>
</feature>
<dbReference type="InterPro" id="IPR035979">
    <property type="entry name" value="RBD_domain_sf"/>
</dbReference>
<keyword evidence="7" id="KW-1185">Reference proteome</keyword>
<feature type="region of interest" description="Disordered" evidence="4">
    <location>
        <begin position="728"/>
        <end position="774"/>
    </location>
</feature>
<dbReference type="PRINTS" id="PR00961">
    <property type="entry name" value="HUDSXLRNA"/>
</dbReference>
<keyword evidence="1" id="KW-0677">Repeat</keyword>
<feature type="compositionally biased region" description="Polar residues" evidence="4">
    <location>
        <begin position="1"/>
        <end position="17"/>
    </location>
</feature>
<evidence type="ECO:0000259" key="5">
    <source>
        <dbReference type="PROSITE" id="PS50102"/>
    </source>
</evidence>
<dbReference type="InterPro" id="IPR002343">
    <property type="entry name" value="Hud_Sxl_RNA"/>
</dbReference>
<dbReference type="OrthoDB" id="271725at2759"/>
<name>A0A316UGP4_9BASI</name>
<dbReference type="AlphaFoldDB" id="A0A316UGP4"/>
<feature type="domain" description="RRM" evidence="5">
    <location>
        <begin position="403"/>
        <end position="476"/>
    </location>
</feature>
<feature type="region of interest" description="Disordered" evidence="4">
    <location>
        <begin position="932"/>
        <end position="954"/>
    </location>
</feature>
<dbReference type="PROSITE" id="PS50102">
    <property type="entry name" value="RRM"/>
    <property type="match status" value="2"/>
</dbReference>
<feature type="region of interest" description="Disordered" evidence="4">
    <location>
        <begin position="1"/>
        <end position="125"/>
    </location>
</feature>
<keyword evidence="2 3" id="KW-0694">RNA-binding</keyword>
<evidence type="ECO:0000256" key="4">
    <source>
        <dbReference type="SAM" id="MobiDB-lite"/>
    </source>
</evidence>
<feature type="compositionally biased region" description="Polar residues" evidence="4">
    <location>
        <begin position="762"/>
        <end position="773"/>
    </location>
</feature>
<protein>
    <recommendedName>
        <fullName evidence="5">RRM domain-containing protein</fullName>
    </recommendedName>
</protein>
<dbReference type="EMBL" id="KZ819322">
    <property type="protein sequence ID" value="PWN23103.1"/>
    <property type="molecule type" value="Genomic_DNA"/>
</dbReference>
<feature type="region of interest" description="Disordered" evidence="4">
    <location>
        <begin position="338"/>
        <end position="381"/>
    </location>
</feature>
<dbReference type="Gene3D" id="3.30.70.330">
    <property type="match status" value="2"/>
</dbReference>
<feature type="compositionally biased region" description="Polar residues" evidence="4">
    <location>
        <begin position="42"/>
        <end position="61"/>
    </location>
</feature>
<evidence type="ECO:0000256" key="1">
    <source>
        <dbReference type="ARBA" id="ARBA00022737"/>
    </source>
</evidence>
<feature type="region of interest" description="Disordered" evidence="4">
    <location>
        <begin position="976"/>
        <end position="1044"/>
    </location>
</feature>
<proteinExistence type="predicted"/>
<evidence type="ECO:0000313" key="7">
    <source>
        <dbReference type="Proteomes" id="UP000245942"/>
    </source>
</evidence>
<dbReference type="Proteomes" id="UP000245942">
    <property type="component" value="Unassembled WGS sequence"/>
</dbReference>
<feature type="compositionally biased region" description="Low complexity" evidence="4">
    <location>
        <begin position="977"/>
        <end position="988"/>
    </location>
</feature>
<organism evidence="6 7">
    <name type="scientific">Pseudomicrostroma glucosiphilum</name>
    <dbReference type="NCBI Taxonomy" id="1684307"/>
    <lineage>
        <taxon>Eukaryota</taxon>
        <taxon>Fungi</taxon>
        <taxon>Dikarya</taxon>
        <taxon>Basidiomycota</taxon>
        <taxon>Ustilaginomycotina</taxon>
        <taxon>Exobasidiomycetes</taxon>
        <taxon>Microstromatales</taxon>
        <taxon>Microstromatales incertae sedis</taxon>
        <taxon>Pseudomicrostroma</taxon>
    </lineage>
</organism>
<sequence>MSSTTDLRTPVINNKDTPGTAKPAKRNTASRSGSKKTRVPLKTTTSSASDLPISTFQSLSEGRQDNLDMTVRGRKSSRSQTPQLSSAHQRQGATSTSVLPTIAGPEDASARITSGSGRDPSHVNRWNRMHGSTPILGLPAAQYNNSSDTERSSTTPMKVDLWDIPTADARDDTKAFASTRQQHFGSDKLSVDIARANEGAPGVGHFPCRPTLPSVAPTSGSGAGHLADHRSSVHPDIDTVAKGATSAVNRSPAPFAASFAAPTALPDSSTMPMPVEAMISSASPVIDPRILDQAVRTVLSERFGVNSLSQLPHPVAQSLLTGPLPQLIATYLQSGSLSGPPRSAPAASTTAADSETSSHGAKDGPLVTSPQHQPAPPIALLPASPAPFPADALPSEIQIEQNTNLYLNGLGDYVTDDELLRIGSQFGEVISHKAIINSETGLCKGYGFIMFAWAKDAAVAMVELQKRGYQTSFARHESFSAKLRMMSDVRSTNVYVSNLPLTMTDQQLEHLVAPHAIVSRRILSKVDGTSRGVGFIRFHTREVAQECIDRLHGKRLIGHPHPLQARFADSENQKRLKQDTSLRKVYADLDMGVLANHPASTSTRRSLSQTSLGNLARTVSRGANSTGMAMGRSDPGSLVAGAQPGSVGGIPMISPTSSLAGFYPGPIGAPPSPLWAAAALSNHNQQVFPHSGHSVWSPASTAFPIASTPTTPAAMPLPPYWAHKATSATGSNVQSNGTPSLSPSGSTSTLNSPAVSLDLLGQSGSTGTLNPPSGYTHLPMGNAAQISAAFSTNWALALSSGLDVERQLRELSIAAPQQSHHPFAFEQSSNGPLIKEGLQGFASASTIGNAAQVNDCPPPTLSSPADGLKTTGQAMSVSAAQTNMASFPVESAVYEANADDLQRLVPKETALQASQFVRASTEKAAIPIINPDTGRAWVGSNPLPPATSSDDQRPEIEDAKGQVLVTASASAPIVTVSSGGDAIAGGSSPTKRAPGNEGGEGSTSAMPSSNSAPALLSTIEQDPNPSAEVETSALPRPCATEVVE</sequence>
<reference evidence="6 7" key="1">
    <citation type="journal article" date="2018" name="Mol. Biol. Evol.">
        <title>Broad Genomic Sampling Reveals a Smut Pathogenic Ancestry of the Fungal Clade Ustilaginomycotina.</title>
        <authorList>
            <person name="Kijpornyongpan T."/>
            <person name="Mondo S.J."/>
            <person name="Barry K."/>
            <person name="Sandor L."/>
            <person name="Lee J."/>
            <person name="Lipzen A."/>
            <person name="Pangilinan J."/>
            <person name="LaButti K."/>
            <person name="Hainaut M."/>
            <person name="Henrissat B."/>
            <person name="Grigoriev I.V."/>
            <person name="Spatafora J.W."/>
            <person name="Aime M.C."/>
        </authorList>
    </citation>
    <scope>NUCLEOTIDE SEQUENCE [LARGE SCALE GENOMIC DNA]</scope>
    <source>
        <strain evidence="6 7">MCA 4718</strain>
    </source>
</reference>
<dbReference type="InterPro" id="IPR000504">
    <property type="entry name" value="RRM_dom"/>
</dbReference>
<evidence type="ECO:0000256" key="3">
    <source>
        <dbReference type="PROSITE-ProRule" id="PRU00176"/>
    </source>
</evidence>
<dbReference type="RefSeq" id="XP_025350263.1">
    <property type="nucleotide sequence ID" value="XM_025489062.1"/>
</dbReference>
<dbReference type="GeneID" id="37010796"/>
<dbReference type="PANTHER" id="PTHR24012">
    <property type="entry name" value="RNA BINDING PROTEIN"/>
    <property type="match status" value="1"/>
</dbReference>
<feature type="compositionally biased region" description="Polar residues" evidence="4">
    <location>
        <begin position="1002"/>
        <end position="1024"/>
    </location>
</feature>
<gene>
    <name evidence="6" type="ORF">BCV69DRAFT_108025</name>
</gene>
<dbReference type="GO" id="GO:1990904">
    <property type="term" value="C:ribonucleoprotein complex"/>
    <property type="evidence" value="ECO:0007669"/>
    <property type="project" value="InterPro"/>
</dbReference>
<dbReference type="Pfam" id="PF00076">
    <property type="entry name" value="RRM_1"/>
    <property type="match status" value="2"/>
</dbReference>
<feature type="domain" description="RRM" evidence="5">
    <location>
        <begin position="492"/>
        <end position="570"/>
    </location>
</feature>
<dbReference type="SMART" id="SM00360">
    <property type="entry name" value="RRM"/>
    <property type="match status" value="2"/>
</dbReference>
<dbReference type="GO" id="GO:0003723">
    <property type="term" value="F:RNA binding"/>
    <property type="evidence" value="ECO:0007669"/>
    <property type="project" value="UniProtKB-UniRule"/>
</dbReference>
<feature type="compositionally biased region" description="Low complexity" evidence="4">
    <location>
        <begin position="338"/>
        <end position="358"/>
    </location>
</feature>
<feature type="compositionally biased region" description="Low complexity" evidence="4">
    <location>
        <begin position="735"/>
        <end position="753"/>
    </location>
</feature>
<evidence type="ECO:0000256" key="2">
    <source>
        <dbReference type="ARBA" id="ARBA00022884"/>
    </source>
</evidence>